<organism evidence="1 2">
    <name type="scientific">Desulfofustis glycolicus DSM 9705</name>
    <dbReference type="NCBI Taxonomy" id="1121409"/>
    <lineage>
        <taxon>Bacteria</taxon>
        <taxon>Pseudomonadati</taxon>
        <taxon>Thermodesulfobacteriota</taxon>
        <taxon>Desulfobulbia</taxon>
        <taxon>Desulfobulbales</taxon>
        <taxon>Desulfocapsaceae</taxon>
        <taxon>Desulfofustis</taxon>
    </lineage>
</organism>
<dbReference type="EMBL" id="FQXS01000008">
    <property type="protein sequence ID" value="SHH74366.1"/>
    <property type="molecule type" value="Genomic_DNA"/>
</dbReference>
<dbReference type="STRING" id="1121409.SAMN02745124_01678"/>
<dbReference type="Proteomes" id="UP000184139">
    <property type="component" value="Unassembled WGS sequence"/>
</dbReference>
<dbReference type="Gene3D" id="1.25.10.10">
    <property type="entry name" value="Leucine-rich Repeat Variant"/>
    <property type="match status" value="1"/>
</dbReference>
<dbReference type="InterPro" id="IPR016024">
    <property type="entry name" value="ARM-type_fold"/>
</dbReference>
<name>A0A1M5VGL7_9BACT</name>
<dbReference type="AlphaFoldDB" id="A0A1M5VGL7"/>
<reference evidence="1 2" key="1">
    <citation type="submission" date="2016-11" db="EMBL/GenBank/DDBJ databases">
        <authorList>
            <person name="Jaros S."/>
            <person name="Januszkiewicz K."/>
            <person name="Wedrychowicz H."/>
        </authorList>
    </citation>
    <scope>NUCLEOTIDE SEQUENCE [LARGE SCALE GENOMIC DNA]</scope>
    <source>
        <strain evidence="1 2">DSM 9705</strain>
    </source>
</reference>
<evidence type="ECO:0000313" key="1">
    <source>
        <dbReference type="EMBL" id="SHH74366.1"/>
    </source>
</evidence>
<protein>
    <submittedName>
        <fullName evidence="1">HEAT repeat-containing protein</fullName>
    </submittedName>
</protein>
<dbReference type="Pfam" id="PF13646">
    <property type="entry name" value="HEAT_2"/>
    <property type="match status" value="1"/>
</dbReference>
<accession>A0A1M5VGL7</accession>
<keyword evidence="2" id="KW-1185">Reference proteome</keyword>
<sequence length="134" mass="14809">MDDELLQVIKDFLNMGHVDNIVAMFHRGACPFGWTGAILDDERLTVRLGVAVVFEELQRRRAERMGSAISSLMPLLASEHAYLRGDAITVLGFIATPEALELIRAQADDPHPLVREIVADILTEQPDRGEQSGS</sequence>
<evidence type="ECO:0000313" key="2">
    <source>
        <dbReference type="Proteomes" id="UP000184139"/>
    </source>
</evidence>
<gene>
    <name evidence="1" type="ORF">SAMN02745124_01678</name>
</gene>
<dbReference type="SUPFAM" id="SSF48371">
    <property type="entry name" value="ARM repeat"/>
    <property type="match status" value="1"/>
</dbReference>
<proteinExistence type="predicted"/>
<dbReference type="InterPro" id="IPR011989">
    <property type="entry name" value="ARM-like"/>
</dbReference>